<dbReference type="InterPro" id="IPR013154">
    <property type="entry name" value="ADH-like_N"/>
</dbReference>
<proteinExistence type="predicted"/>
<dbReference type="SUPFAM" id="SSF51735">
    <property type="entry name" value="NAD(P)-binding Rossmann-fold domains"/>
    <property type="match status" value="1"/>
</dbReference>
<dbReference type="Pfam" id="PF08240">
    <property type="entry name" value="ADH_N"/>
    <property type="match status" value="1"/>
</dbReference>
<dbReference type="InterPro" id="IPR011032">
    <property type="entry name" value="GroES-like_sf"/>
</dbReference>
<dbReference type="SUPFAM" id="SSF50129">
    <property type="entry name" value="GroES-like"/>
    <property type="match status" value="1"/>
</dbReference>
<feature type="domain" description="Alcohol dehydrogenase-like N-terminal" evidence="4">
    <location>
        <begin position="29"/>
        <end position="150"/>
    </location>
</feature>
<sequence>MKAVVFEAPFTVSVKQVSDPRDESLVEGSDEAIVQVEFAGLCGSDLHAFRGNELLPGGGRITLGHEFVGRVIAHALPRNTENGSNNDSVTNTNAATSLVGRTVLAPFTTSCLRCTPCEKGFTSRCVSSALFGGSEKLQGAQAEFVRVPNASGTLIDIETLSNKNSVASKLTFSKESLLLCCDILPTGYYAALQALTHQNLHGVFRGISLTDYAWNPVAMPDASLLTPKDSLIRSPLTFAVVGLGPVGTCALIALIDILLHPRDSPLRIPTPSLVLDRDLTFLLIDGVARRRDLAVKIFDRIKKTCNSNASGASFFKNAKVVALDVDQAAVWTKSRKLDECVDAALEAVGSSESLKLCYHILRPFGVISSIGVHTSPTFPLTGDDLYNKNVALNFGRCPVRAVLPLALKTLERRQDVFETFASTDPDGIGLIDRVVPVEDAAEMYDAFEKRKVGKVLFKF</sequence>
<accession>A0AAD5SP88</accession>
<dbReference type="Gene3D" id="3.90.180.10">
    <property type="entry name" value="Medium-chain alcohol dehydrogenases, catalytic domain"/>
    <property type="match status" value="1"/>
</dbReference>
<keyword evidence="2" id="KW-0479">Metal-binding</keyword>
<dbReference type="AlphaFoldDB" id="A0AAD5SP88"/>
<dbReference type="InterPro" id="IPR036291">
    <property type="entry name" value="NAD(P)-bd_dom_sf"/>
</dbReference>
<keyword evidence="6" id="KW-1185">Reference proteome</keyword>
<reference evidence="5" key="1">
    <citation type="submission" date="2020-05" db="EMBL/GenBank/DDBJ databases">
        <title>Phylogenomic resolution of chytrid fungi.</title>
        <authorList>
            <person name="Stajich J.E."/>
            <person name="Amses K."/>
            <person name="Simmons R."/>
            <person name="Seto K."/>
            <person name="Myers J."/>
            <person name="Bonds A."/>
            <person name="Quandt C.A."/>
            <person name="Barry K."/>
            <person name="Liu P."/>
            <person name="Grigoriev I."/>
            <person name="Longcore J.E."/>
            <person name="James T.Y."/>
        </authorList>
    </citation>
    <scope>NUCLEOTIDE SEQUENCE</scope>
    <source>
        <strain evidence="5">JEL0513</strain>
    </source>
</reference>
<gene>
    <name evidence="5" type="ORF">HK100_007582</name>
</gene>
<organism evidence="5 6">
    <name type="scientific">Physocladia obscura</name>
    <dbReference type="NCBI Taxonomy" id="109957"/>
    <lineage>
        <taxon>Eukaryota</taxon>
        <taxon>Fungi</taxon>
        <taxon>Fungi incertae sedis</taxon>
        <taxon>Chytridiomycota</taxon>
        <taxon>Chytridiomycota incertae sedis</taxon>
        <taxon>Chytridiomycetes</taxon>
        <taxon>Chytridiales</taxon>
        <taxon>Chytriomycetaceae</taxon>
        <taxon>Physocladia</taxon>
    </lineage>
</organism>
<comment type="caution">
    <text evidence="5">The sequence shown here is derived from an EMBL/GenBank/DDBJ whole genome shotgun (WGS) entry which is preliminary data.</text>
</comment>
<evidence type="ECO:0000256" key="1">
    <source>
        <dbReference type="ARBA" id="ARBA00001947"/>
    </source>
</evidence>
<protein>
    <recommendedName>
        <fullName evidence="4">Alcohol dehydrogenase-like N-terminal domain-containing protein</fullName>
    </recommendedName>
</protein>
<name>A0AAD5SP88_9FUNG</name>
<dbReference type="Proteomes" id="UP001211907">
    <property type="component" value="Unassembled WGS sequence"/>
</dbReference>
<evidence type="ECO:0000313" key="6">
    <source>
        <dbReference type="Proteomes" id="UP001211907"/>
    </source>
</evidence>
<dbReference type="PANTHER" id="PTHR42813:SF2">
    <property type="entry name" value="DEHYDROGENASE, ZINC-CONTAINING, PUTATIVE (AFU_ORTHOLOGUE AFUA_2G02810)-RELATED"/>
    <property type="match status" value="1"/>
</dbReference>
<evidence type="ECO:0000256" key="3">
    <source>
        <dbReference type="ARBA" id="ARBA00022833"/>
    </source>
</evidence>
<dbReference type="PANTHER" id="PTHR42813">
    <property type="entry name" value="ZINC-TYPE ALCOHOL DEHYDROGENASE-LIKE"/>
    <property type="match status" value="1"/>
</dbReference>
<comment type="cofactor">
    <cofactor evidence="1">
        <name>Zn(2+)</name>
        <dbReference type="ChEBI" id="CHEBI:29105"/>
    </cofactor>
</comment>
<dbReference type="EMBL" id="JADGJH010003589">
    <property type="protein sequence ID" value="KAJ3089987.1"/>
    <property type="molecule type" value="Genomic_DNA"/>
</dbReference>
<evidence type="ECO:0000256" key="2">
    <source>
        <dbReference type="ARBA" id="ARBA00022723"/>
    </source>
</evidence>
<dbReference type="GO" id="GO:0046872">
    <property type="term" value="F:metal ion binding"/>
    <property type="evidence" value="ECO:0007669"/>
    <property type="project" value="UniProtKB-KW"/>
</dbReference>
<evidence type="ECO:0000313" key="5">
    <source>
        <dbReference type="EMBL" id="KAJ3089987.1"/>
    </source>
</evidence>
<evidence type="ECO:0000259" key="4">
    <source>
        <dbReference type="Pfam" id="PF08240"/>
    </source>
</evidence>
<dbReference type="Gene3D" id="3.40.50.720">
    <property type="entry name" value="NAD(P)-binding Rossmann-like Domain"/>
    <property type="match status" value="1"/>
</dbReference>
<keyword evidence="3" id="KW-0862">Zinc</keyword>